<evidence type="ECO:0000313" key="3">
    <source>
        <dbReference type="Proteomes" id="UP001151760"/>
    </source>
</evidence>
<dbReference type="EMBL" id="BQNB010014658">
    <property type="protein sequence ID" value="GJT30834.1"/>
    <property type="molecule type" value="Genomic_DNA"/>
</dbReference>
<feature type="compositionally biased region" description="Low complexity" evidence="1">
    <location>
        <begin position="18"/>
        <end position="32"/>
    </location>
</feature>
<reference evidence="2" key="2">
    <citation type="submission" date="2022-01" db="EMBL/GenBank/DDBJ databases">
        <authorList>
            <person name="Yamashiro T."/>
            <person name="Shiraishi A."/>
            <person name="Satake H."/>
            <person name="Nakayama K."/>
        </authorList>
    </citation>
    <scope>NUCLEOTIDE SEQUENCE</scope>
</reference>
<evidence type="ECO:0000256" key="1">
    <source>
        <dbReference type="SAM" id="MobiDB-lite"/>
    </source>
</evidence>
<feature type="region of interest" description="Disordered" evidence="1">
    <location>
        <begin position="1"/>
        <end position="99"/>
    </location>
</feature>
<dbReference type="Proteomes" id="UP001151760">
    <property type="component" value="Unassembled WGS sequence"/>
</dbReference>
<gene>
    <name evidence="2" type="ORF">Tco_0911109</name>
</gene>
<reference evidence="2" key="1">
    <citation type="journal article" date="2022" name="Int. J. Mol. Sci.">
        <title>Draft Genome of Tanacetum Coccineum: Genomic Comparison of Closely Related Tanacetum-Family Plants.</title>
        <authorList>
            <person name="Yamashiro T."/>
            <person name="Shiraishi A."/>
            <person name="Nakayama K."/>
            <person name="Satake H."/>
        </authorList>
    </citation>
    <scope>NUCLEOTIDE SEQUENCE</scope>
</reference>
<sequence length="240" mass="26091">MTLSPLSFRKRYGSSYETPSLSASPASSPTLPLRKRYRGTSETILDTETEGDKSEAEGTSSDSGESEEEGLGSKSKEDASEDQQQQTVSVEDTAADKPLGLGYGAARRRALELAEGTSHSTYEDLVDGTVYTDIECVMPPFCALVQTLASPEWSSGSLPVSPASLTVPSPVATPASVEPVDEGYLAEIGAQLELYGGQQRYEDHRLIHDLLVRNAVTQHELQELRDHVTALQQERSRREE</sequence>
<organism evidence="2 3">
    <name type="scientific">Tanacetum coccineum</name>
    <dbReference type="NCBI Taxonomy" id="301880"/>
    <lineage>
        <taxon>Eukaryota</taxon>
        <taxon>Viridiplantae</taxon>
        <taxon>Streptophyta</taxon>
        <taxon>Embryophyta</taxon>
        <taxon>Tracheophyta</taxon>
        <taxon>Spermatophyta</taxon>
        <taxon>Magnoliopsida</taxon>
        <taxon>eudicotyledons</taxon>
        <taxon>Gunneridae</taxon>
        <taxon>Pentapetalae</taxon>
        <taxon>asterids</taxon>
        <taxon>campanulids</taxon>
        <taxon>Asterales</taxon>
        <taxon>Asteraceae</taxon>
        <taxon>Asteroideae</taxon>
        <taxon>Anthemideae</taxon>
        <taxon>Anthemidinae</taxon>
        <taxon>Tanacetum</taxon>
    </lineage>
</organism>
<comment type="caution">
    <text evidence="2">The sequence shown here is derived from an EMBL/GenBank/DDBJ whole genome shotgun (WGS) entry which is preliminary data.</text>
</comment>
<evidence type="ECO:0000313" key="2">
    <source>
        <dbReference type="EMBL" id="GJT30834.1"/>
    </source>
</evidence>
<name>A0ABQ5D1Y2_9ASTR</name>
<proteinExistence type="predicted"/>
<protein>
    <submittedName>
        <fullName evidence="2">Uncharacterized protein</fullName>
    </submittedName>
</protein>
<keyword evidence="3" id="KW-1185">Reference proteome</keyword>
<accession>A0ABQ5D1Y2</accession>